<feature type="region of interest" description="Disordered" evidence="5">
    <location>
        <begin position="24"/>
        <end position="44"/>
    </location>
</feature>
<evidence type="ECO:0000313" key="8">
    <source>
        <dbReference type="EMBL" id="GLC28399.1"/>
    </source>
</evidence>
<evidence type="ECO:0000256" key="6">
    <source>
        <dbReference type="SAM" id="SignalP"/>
    </source>
</evidence>
<feature type="active site" description="Proton donor" evidence="4">
    <location>
        <position position="307"/>
    </location>
</feature>
<organism evidence="8 9">
    <name type="scientific">Roseisolibacter agri</name>
    <dbReference type="NCBI Taxonomy" id="2014610"/>
    <lineage>
        <taxon>Bacteria</taxon>
        <taxon>Pseudomonadati</taxon>
        <taxon>Gemmatimonadota</taxon>
        <taxon>Gemmatimonadia</taxon>
        <taxon>Gemmatimonadales</taxon>
        <taxon>Gemmatimonadaceae</taxon>
        <taxon>Roseisolibacter</taxon>
    </lineage>
</organism>
<accession>A0AA37Q885</accession>
<dbReference type="InterPro" id="IPR050266">
    <property type="entry name" value="AB_hydrolase_sf"/>
</dbReference>
<keyword evidence="2 3" id="KW-0378">Hydrolase</keyword>
<comment type="similarity">
    <text evidence="1 3">Belongs to the peptidase S33 family.</text>
</comment>
<evidence type="ECO:0000256" key="1">
    <source>
        <dbReference type="ARBA" id="ARBA00010088"/>
    </source>
</evidence>
<evidence type="ECO:0000256" key="2">
    <source>
        <dbReference type="ARBA" id="ARBA00022801"/>
    </source>
</evidence>
<evidence type="ECO:0000256" key="4">
    <source>
        <dbReference type="PIRSR" id="PIRSR005539-1"/>
    </source>
</evidence>
<dbReference type="RefSeq" id="WP_284352794.1">
    <property type="nucleotide sequence ID" value="NZ_BRXS01000009.1"/>
</dbReference>
<dbReference type="Pfam" id="PF00561">
    <property type="entry name" value="Abhydrolase_1"/>
    <property type="match status" value="1"/>
</dbReference>
<dbReference type="PANTHER" id="PTHR43798">
    <property type="entry name" value="MONOACYLGLYCEROL LIPASE"/>
    <property type="match status" value="1"/>
</dbReference>
<name>A0AA37Q885_9BACT</name>
<feature type="domain" description="AB hydrolase-1" evidence="7">
    <location>
        <begin position="66"/>
        <end position="314"/>
    </location>
</feature>
<dbReference type="PRINTS" id="PR00793">
    <property type="entry name" value="PROAMNOPTASE"/>
</dbReference>
<dbReference type="InterPro" id="IPR029058">
    <property type="entry name" value="AB_hydrolase_fold"/>
</dbReference>
<dbReference type="PANTHER" id="PTHR43798:SF5">
    <property type="entry name" value="MONOACYLGLYCEROL LIPASE ABHD6"/>
    <property type="match status" value="1"/>
</dbReference>
<evidence type="ECO:0000313" key="9">
    <source>
        <dbReference type="Proteomes" id="UP001161325"/>
    </source>
</evidence>
<dbReference type="GO" id="GO:0008233">
    <property type="term" value="F:peptidase activity"/>
    <property type="evidence" value="ECO:0007669"/>
    <property type="project" value="InterPro"/>
</dbReference>
<dbReference type="GO" id="GO:0006508">
    <property type="term" value="P:proteolysis"/>
    <property type="evidence" value="ECO:0007669"/>
    <property type="project" value="InterPro"/>
</dbReference>
<dbReference type="PIRSF" id="PIRSF005539">
    <property type="entry name" value="Pept_S33_TRI_F1"/>
    <property type="match status" value="1"/>
</dbReference>
<protein>
    <submittedName>
        <fullName evidence="8">Proline iminopeptidase</fullName>
    </submittedName>
</protein>
<dbReference type="SUPFAM" id="SSF53474">
    <property type="entry name" value="alpha/beta-Hydrolases"/>
    <property type="match status" value="1"/>
</dbReference>
<evidence type="ECO:0000256" key="5">
    <source>
        <dbReference type="SAM" id="MobiDB-lite"/>
    </source>
</evidence>
<feature type="chain" id="PRO_5041270945" evidence="6">
    <location>
        <begin position="25"/>
        <end position="334"/>
    </location>
</feature>
<feature type="active site" description="Nucleophile" evidence="4">
    <location>
        <position position="140"/>
    </location>
</feature>
<keyword evidence="9" id="KW-1185">Reference proteome</keyword>
<dbReference type="PROSITE" id="PS51257">
    <property type="entry name" value="PROKAR_LIPOPROTEIN"/>
    <property type="match status" value="1"/>
</dbReference>
<dbReference type="AlphaFoldDB" id="A0AA37Q885"/>
<proteinExistence type="inferred from homology"/>
<dbReference type="EMBL" id="BRXS01000009">
    <property type="protein sequence ID" value="GLC28399.1"/>
    <property type="molecule type" value="Genomic_DNA"/>
</dbReference>
<dbReference type="Gene3D" id="3.40.50.1820">
    <property type="entry name" value="alpha/beta hydrolase"/>
    <property type="match status" value="1"/>
</dbReference>
<comment type="caution">
    <text evidence="8">The sequence shown here is derived from an EMBL/GenBank/DDBJ whole genome shotgun (WGS) entry which is preliminary data.</text>
</comment>
<dbReference type="NCBIfam" id="TIGR01250">
    <property type="entry name" value="pro_imino_pep_2"/>
    <property type="match status" value="1"/>
</dbReference>
<sequence>MPRRLAPLLLATLTLAACTATKDAAPADTAARDSTARGPLAPGEGMLEVPGGRIWYRVVGTGTGTPLLAIHGGPGGRSCVLRELGRLGDERPVIFYDQLGTGRSQRSNDTTYWNLPHFVDEITAIRERLGLREVHLLGHSWGGTVAAEYVLTKGADGVRSVTLAGPLLSTPEWLADARELVALMPDTLQRVIAQAEASKQYDTPAFTAANDSFLARYNSRHPDRAAAYPECAGVQGNGAMYRHMWGASEFSATGTLRDYDRTARLGELRLPVLLMAGEFDEARPQTMYDVQKRIPGARVAIIRGAAHRMMVDEPQLTADSLRAFLRDAERGARP</sequence>
<evidence type="ECO:0000256" key="3">
    <source>
        <dbReference type="PIRNR" id="PIRNR005539"/>
    </source>
</evidence>
<dbReference type="InterPro" id="IPR000073">
    <property type="entry name" value="AB_hydrolase_1"/>
</dbReference>
<dbReference type="Proteomes" id="UP001161325">
    <property type="component" value="Unassembled WGS sequence"/>
</dbReference>
<feature type="active site" evidence="4">
    <location>
        <position position="280"/>
    </location>
</feature>
<feature type="signal peptide" evidence="6">
    <location>
        <begin position="1"/>
        <end position="24"/>
    </location>
</feature>
<reference evidence="8" key="1">
    <citation type="submission" date="2022-08" db="EMBL/GenBank/DDBJ databases">
        <title>Draft genome sequencing of Roseisolibacter agri AW1220.</title>
        <authorList>
            <person name="Tobiishi Y."/>
            <person name="Tonouchi A."/>
        </authorList>
    </citation>
    <scope>NUCLEOTIDE SEQUENCE</scope>
    <source>
        <strain evidence="8">AW1220</strain>
    </source>
</reference>
<keyword evidence="6" id="KW-0732">Signal</keyword>
<dbReference type="GO" id="GO:0016020">
    <property type="term" value="C:membrane"/>
    <property type="evidence" value="ECO:0007669"/>
    <property type="project" value="TreeGrafter"/>
</dbReference>
<evidence type="ECO:0000259" key="7">
    <source>
        <dbReference type="Pfam" id="PF00561"/>
    </source>
</evidence>
<dbReference type="InterPro" id="IPR002410">
    <property type="entry name" value="Peptidase_S33"/>
</dbReference>
<dbReference type="GO" id="GO:0047372">
    <property type="term" value="F:monoacylglycerol lipase activity"/>
    <property type="evidence" value="ECO:0007669"/>
    <property type="project" value="TreeGrafter"/>
</dbReference>
<gene>
    <name evidence="8" type="primary">pip_2</name>
    <name evidence="8" type="ORF">rosag_49120</name>
</gene>
<dbReference type="InterPro" id="IPR005945">
    <property type="entry name" value="Pro_imino_pep"/>
</dbReference>
<dbReference type="GO" id="GO:0046464">
    <property type="term" value="P:acylglycerol catabolic process"/>
    <property type="evidence" value="ECO:0007669"/>
    <property type="project" value="TreeGrafter"/>
</dbReference>